<sequence length="449" mass="52546">MDSGSDTGPEIRITEAAPGDKRERENNPLECGTFSIGIYYGGIKRAKRKIGPKVRRRKNKTVPPQPQPPPPPSPEQQANRVAFYCRTLQNVNPLVARERYIMRVYAKPKPFTLIVPTAPLEILYLYPYRNTVLNDEYIAHMHIQYFRGKHTDWCMKFADMQGNRSNPFPKTQFEFKVPGPNPFLMTADIVKEAQRLFEQNQVWRWSMKNLLRLWLLRKALRRRIGEDTDMETLAPIPPEEQCRVVCMQTRSLYVFSGSALLKSMKSNIECQVAGIPEVKAPKNPFTNLPFSYGQMLELYNQLMLWCAKKGRPFPTSMSLYREASFRPYLMVKLHHNYLQYKATVTGFMDDDVRGTVFLENLDTILESYSDRMSNYNENIMSTQRFAAWLKKDPTHYLIRAWRRIVADYWYYEQTGHLAREHWQSEQSIVHDIDVLLKASEQILRRNLGP</sequence>
<dbReference type="PROSITE" id="PS50276">
    <property type="entry name" value="PANCREATIC_HORMONE_2"/>
    <property type="match status" value="1"/>
</dbReference>
<dbReference type="EMBL" id="MN739667">
    <property type="protein sequence ID" value="QHT19522.1"/>
    <property type="molecule type" value="Genomic_DNA"/>
</dbReference>
<dbReference type="AlphaFoldDB" id="A0A6C0DSM9"/>
<feature type="compositionally biased region" description="Basic residues" evidence="1">
    <location>
        <begin position="47"/>
        <end position="60"/>
    </location>
</feature>
<reference evidence="2" key="1">
    <citation type="journal article" date="2020" name="Nature">
        <title>Giant virus diversity and host interactions through global metagenomics.</title>
        <authorList>
            <person name="Schulz F."/>
            <person name="Roux S."/>
            <person name="Paez-Espino D."/>
            <person name="Jungbluth S."/>
            <person name="Walsh D.A."/>
            <person name="Denef V.J."/>
            <person name="McMahon K.D."/>
            <person name="Konstantinidis K.T."/>
            <person name="Eloe-Fadrosh E.A."/>
            <person name="Kyrpides N.C."/>
            <person name="Woyke T."/>
        </authorList>
    </citation>
    <scope>NUCLEOTIDE SEQUENCE</scope>
    <source>
        <strain evidence="2">GVMAG-M-3300023174-57</strain>
    </source>
</reference>
<feature type="region of interest" description="Disordered" evidence="1">
    <location>
        <begin position="47"/>
        <end position="77"/>
    </location>
</feature>
<feature type="compositionally biased region" description="Basic and acidic residues" evidence="1">
    <location>
        <begin position="18"/>
        <end position="27"/>
    </location>
</feature>
<accession>A0A6C0DSM9</accession>
<organism evidence="2">
    <name type="scientific">viral metagenome</name>
    <dbReference type="NCBI Taxonomy" id="1070528"/>
    <lineage>
        <taxon>unclassified sequences</taxon>
        <taxon>metagenomes</taxon>
        <taxon>organismal metagenomes</taxon>
    </lineage>
</organism>
<evidence type="ECO:0000256" key="1">
    <source>
        <dbReference type="SAM" id="MobiDB-lite"/>
    </source>
</evidence>
<feature type="compositionally biased region" description="Pro residues" evidence="1">
    <location>
        <begin position="63"/>
        <end position="74"/>
    </location>
</feature>
<protein>
    <submittedName>
        <fullName evidence="2">Uncharacterized protein</fullName>
    </submittedName>
</protein>
<feature type="region of interest" description="Disordered" evidence="1">
    <location>
        <begin position="1"/>
        <end position="29"/>
    </location>
</feature>
<evidence type="ECO:0000313" key="2">
    <source>
        <dbReference type="EMBL" id="QHT19522.1"/>
    </source>
</evidence>
<name>A0A6C0DSM9_9ZZZZ</name>
<proteinExistence type="predicted"/>